<keyword evidence="1" id="KW-0805">Transcription regulation</keyword>
<dbReference type="SUPFAM" id="SSF48498">
    <property type="entry name" value="Tetracyclin repressor-like, C-terminal domain"/>
    <property type="match status" value="1"/>
</dbReference>
<reference evidence="7" key="1">
    <citation type="journal article" date="2014" name="Int. J. Syst. Evol. Microbiol.">
        <title>Complete genome sequence of Corynebacterium casei LMG S-19264T (=DSM 44701T), isolated from a smear-ripened cheese.</title>
        <authorList>
            <consortium name="US DOE Joint Genome Institute (JGI-PGF)"/>
            <person name="Walter F."/>
            <person name="Albersmeier A."/>
            <person name="Kalinowski J."/>
            <person name="Ruckert C."/>
        </authorList>
    </citation>
    <scope>NUCLEOTIDE SEQUENCE</scope>
    <source>
        <strain evidence="7">CGMCC 4.7306</strain>
    </source>
</reference>
<evidence type="ECO:0000259" key="6">
    <source>
        <dbReference type="PROSITE" id="PS50977"/>
    </source>
</evidence>
<accession>A0A917W5P6</accession>
<dbReference type="PANTHER" id="PTHR30055:SF160">
    <property type="entry name" value="TRANSCRIPTIONAL REGULATORY PROTEIN (PROBABLY ASNC-FAMILY)-RELATED"/>
    <property type="match status" value="1"/>
</dbReference>
<keyword evidence="2 4" id="KW-0238">DNA-binding</keyword>
<feature type="compositionally biased region" description="Basic and acidic residues" evidence="5">
    <location>
        <begin position="211"/>
        <end position="224"/>
    </location>
</feature>
<keyword evidence="3" id="KW-0804">Transcription</keyword>
<organism evidence="7 8">
    <name type="scientific">Microlunatus endophyticus</name>
    <dbReference type="NCBI Taxonomy" id="1716077"/>
    <lineage>
        <taxon>Bacteria</taxon>
        <taxon>Bacillati</taxon>
        <taxon>Actinomycetota</taxon>
        <taxon>Actinomycetes</taxon>
        <taxon>Propionibacteriales</taxon>
        <taxon>Propionibacteriaceae</taxon>
        <taxon>Microlunatus</taxon>
    </lineage>
</organism>
<feature type="region of interest" description="Disordered" evidence="5">
    <location>
        <begin position="198"/>
        <end position="224"/>
    </location>
</feature>
<name>A0A917W5P6_9ACTN</name>
<keyword evidence="8" id="KW-1185">Reference proteome</keyword>
<evidence type="ECO:0000256" key="2">
    <source>
        <dbReference type="ARBA" id="ARBA00023125"/>
    </source>
</evidence>
<reference evidence="7" key="2">
    <citation type="submission" date="2020-09" db="EMBL/GenBank/DDBJ databases">
        <authorList>
            <person name="Sun Q."/>
            <person name="Zhou Y."/>
        </authorList>
    </citation>
    <scope>NUCLEOTIDE SEQUENCE</scope>
    <source>
        <strain evidence="7">CGMCC 4.7306</strain>
    </source>
</reference>
<dbReference type="GO" id="GO:0003700">
    <property type="term" value="F:DNA-binding transcription factor activity"/>
    <property type="evidence" value="ECO:0007669"/>
    <property type="project" value="TreeGrafter"/>
</dbReference>
<dbReference type="PROSITE" id="PS50977">
    <property type="entry name" value="HTH_TETR_2"/>
    <property type="match status" value="1"/>
</dbReference>
<dbReference type="RefSeq" id="WP_229670056.1">
    <property type="nucleotide sequence ID" value="NZ_BMMZ01000006.1"/>
</dbReference>
<protein>
    <submittedName>
        <fullName evidence="7">TetR family transcriptional regulator</fullName>
    </submittedName>
</protein>
<dbReference type="InterPro" id="IPR001647">
    <property type="entry name" value="HTH_TetR"/>
</dbReference>
<dbReference type="EMBL" id="BMMZ01000006">
    <property type="protein sequence ID" value="GGL66214.1"/>
    <property type="molecule type" value="Genomic_DNA"/>
</dbReference>
<dbReference type="InterPro" id="IPR050109">
    <property type="entry name" value="HTH-type_TetR-like_transc_reg"/>
</dbReference>
<evidence type="ECO:0000256" key="4">
    <source>
        <dbReference type="PROSITE-ProRule" id="PRU00335"/>
    </source>
</evidence>
<evidence type="ECO:0000313" key="8">
    <source>
        <dbReference type="Proteomes" id="UP000613840"/>
    </source>
</evidence>
<evidence type="ECO:0000313" key="7">
    <source>
        <dbReference type="EMBL" id="GGL66214.1"/>
    </source>
</evidence>
<sequence>MATNMTRMPREQRRAQLLDSASEVFTRKGYHAAAMDDIAEAAGVSKPVLYQHFGSKLDLYLALLDQACDRLVDLVSEALASTDDNAERVVATMTAFYDMVSSERAEFRLIFESDLTGEAAVEERIWRVNNDIADRIAAVIADDTGLGWDQSKLLAISLVGIGHVSARYWVTAGPVPVAEARQLVSDLAWRGISGFPLTQDAEHHHGHHPKDRPAEHAPVEQEES</sequence>
<dbReference type="Pfam" id="PF00440">
    <property type="entry name" value="TetR_N"/>
    <property type="match status" value="1"/>
</dbReference>
<dbReference type="InterPro" id="IPR036271">
    <property type="entry name" value="Tet_transcr_reg_TetR-rel_C_sf"/>
</dbReference>
<evidence type="ECO:0000256" key="3">
    <source>
        <dbReference type="ARBA" id="ARBA00023163"/>
    </source>
</evidence>
<feature type="DNA-binding region" description="H-T-H motif" evidence="4">
    <location>
        <begin position="34"/>
        <end position="53"/>
    </location>
</feature>
<dbReference type="GO" id="GO:0045892">
    <property type="term" value="P:negative regulation of DNA-templated transcription"/>
    <property type="evidence" value="ECO:0007669"/>
    <property type="project" value="UniProtKB-ARBA"/>
</dbReference>
<feature type="domain" description="HTH tetR-type" evidence="6">
    <location>
        <begin position="11"/>
        <end position="71"/>
    </location>
</feature>
<dbReference type="SUPFAM" id="SSF46689">
    <property type="entry name" value="Homeodomain-like"/>
    <property type="match status" value="1"/>
</dbReference>
<comment type="caution">
    <text evidence="7">The sequence shown here is derived from an EMBL/GenBank/DDBJ whole genome shotgun (WGS) entry which is preliminary data.</text>
</comment>
<dbReference type="AlphaFoldDB" id="A0A917W5P6"/>
<gene>
    <name evidence="7" type="ORF">GCM10011575_25920</name>
</gene>
<dbReference type="Gene3D" id="1.10.357.10">
    <property type="entry name" value="Tetracycline Repressor, domain 2"/>
    <property type="match status" value="1"/>
</dbReference>
<dbReference type="FunFam" id="1.10.10.60:FF:000141">
    <property type="entry name" value="TetR family transcriptional regulator"/>
    <property type="match status" value="1"/>
</dbReference>
<dbReference type="PANTHER" id="PTHR30055">
    <property type="entry name" value="HTH-TYPE TRANSCRIPTIONAL REGULATOR RUTR"/>
    <property type="match status" value="1"/>
</dbReference>
<dbReference type="GO" id="GO:0000976">
    <property type="term" value="F:transcription cis-regulatory region binding"/>
    <property type="evidence" value="ECO:0007669"/>
    <property type="project" value="TreeGrafter"/>
</dbReference>
<evidence type="ECO:0000256" key="5">
    <source>
        <dbReference type="SAM" id="MobiDB-lite"/>
    </source>
</evidence>
<dbReference type="PRINTS" id="PR00455">
    <property type="entry name" value="HTHTETR"/>
</dbReference>
<dbReference type="InterPro" id="IPR009057">
    <property type="entry name" value="Homeodomain-like_sf"/>
</dbReference>
<evidence type="ECO:0000256" key="1">
    <source>
        <dbReference type="ARBA" id="ARBA00023015"/>
    </source>
</evidence>
<dbReference type="Proteomes" id="UP000613840">
    <property type="component" value="Unassembled WGS sequence"/>
</dbReference>
<proteinExistence type="predicted"/>